<dbReference type="SUPFAM" id="SSF51905">
    <property type="entry name" value="FAD/NAD(P)-binding domain"/>
    <property type="match status" value="1"/>
</dbReference>
<feature type="binding site" evidence="5">
    <location>
        <position position="83"/>
    </location>
    <ligand>
        <name>FAD</name>
        <dbReference type="ChEBI" id="CHEBI:57692"/>
    </ligand>
</feature>
<dbReference type="OrthoDB" id="9800167at2"/>
<dbReference type="PRINTS" id="PR00368">
    <property type="entry name" value="FADPNR"/>
</dbReference>
<evidence type="ECO:0000256" key="2">
    <source>
        <dbReference type="ARBA" id="ARBA00022630"/>
    </source>
</evidence>
<gene>
    <name evidence="9" type="ORF">FH969_01085</name>
</gene>
<dbReference type="SUPFAM" id="SSF55424">
    <property type="entry name" value="FAD/NAD-linked reductases, dimerisation (C-terminal) domain"/>
    <property type="match status" value="1"/>
</dbReference>
<evidence type="ECO:0000313" key="10">
    <source>
        <dbReference type="Proteomes" id="UP000313849"/>
    </source>
</evidence>
<dbReference type="Gene3D" id="3.50.50.60">
    <property type="entry name" value="FAD/NAD(P)-binding domain"/>
    <property type="match status" value="2"/>
</dbReference>
<feature type="binding site" evidence="5">
    <location>
        <position position="342"/>
    </location>
    <ligand>
        <name>FAD</name>
        <dbReference type="ChEBI" id="CHEBI:57692"/>
    </ligand>
</feature>
<comment type="similarity">
    <text evidence="1">Belongs to the class-I pyridine nucleotide-disulfide oxidoreductase family.</text>
</comment>
<keyword evidence="2" id="KW-0285">Flavoprotein</keyword>
<comment type="cofactor">
    <cofactor evidence="5">
        <name>FAD</name>
        <dbReference type="ChEBI" id="CHEBI:57692"/>
    </cofactor>
    <text evidence="5">Binds 1 FAD per subunit.</text>
</comment>
<dbReference type="InterPro" id="IPR004099">
    <property type="entry name" value="Pyr_nucl-diS_OxRdtase_dimer"/>
</dbReference>
<proteinExistence type="inferred from homology"/>
<feature type="domain" description="FAD/NAD(P)-binding" evidence="8">
    <location>
        <begin position="37"/>
        <end position="352"/>
    </location>
</feature>
<dbReference type="PIRSF" id="PIRSF000350">
    <property type="entry name" value="Mercury_reductase_MerA"/>
    <property type="match status" value="1"/>
</dbReference>
<reference evidence="9 10" key="1">
    <citation type="submission" date="2019-06" db="EMBL/GenBank/DDBJ databases">
        <title>Draft genome sequence of Miniimonas arenae KCTC 19750T isolated from sea sand.</title>
        <authorList>
            <person name="Park S.-J."/>
        </authorList>
    </citation>
    <scope>NUCLEOTIDE SEQUENCE [LARGE SCALE GENOMIC DNA]</scope>
    <source>
        <strain evidence="9 10">KCTC 19750</strain>
    </source>
</reference>
<protein>
    <submittedName>
        <fullName evidence="9">NAD(P)/FAD-dependent oxidoreductase</fullName>
    </submittedName>
</protein>
<keyword evidence="3 5" id="KW-0274">FAD</keyword>
<dbReference type="GO" id="GO:0004148">
    <property type="term" value="F:dihydrolipoyl dehydrogenase (NADH) activity"/>
    <property type="evidence" value="ECO:0007669"/>
    <property type="project" value="TreeGrafter"/>
</dbReference>
<dbReference type="Proteomes" id="UP000313849">
    <property type="component" value="Unassembled WGS sequence"/>
</dbReference>
<keyword evidence="4 5" id="KW-0520">NAD</keyword>
<feature type="binding site" evidence="5">
    <location>
        <begin position="175"/>
        <end position="177"/>
    </location>
    <ligand>
        <name>FAD</name>
        <dbReference type="ChEBI" id="CHEBI:57692"/>
    </ligand>
</feature>
<evidence type="ECO:0000256" key="3">
    <source>
        <dbReference type="ARBA" id="ARBA00022827"/>
    </source>
</evidence>
<dbReference type="PRINTS" id="PR00411">
    <property type="entry name" value="PNDRDTASEI"/>
</dbReference>
<dbReference type="GO" id="GO:0050660">
    <property type="term" value="F:flavin adenine dinucleotide binding"/>
    <property type="evidence" value="ECO:0007669"/>
    <property type="project" value="TreeGrafter"/>
</dbReference>
<evidence type="ECO:0000259" key="8">
    <source>
        <dbReference type="Pfam" id="PF07992"/>
    </source>
</evidence>
<feature type="binding site" evidence="5">
    <location>
        <position position="145"/>
    </location>
    <ligand>
        <name>FAD</name>
        <dbReference type="ChEBI" id="CHEBI:57692"/>
    </ligand>
</feature>
<sequence length="512" mass="52673">MRSSTLSFTSGPTRAPPQVFPLSAAGRTVSTVIVRTFDVVVIGAGPVGENVADRAVQGGLTCAIVEAELVGGECSYWACMPTKALLRPGNALAAARRVPGAREAVGSIDVPAALAFREAAAAHGDDSGQVEWLEGAGITLVRGHGSLDGERRVRVTRADGEVETLEARHAVALTTGSEPVVPPVLRGVEVWGSREAVRATAIPPRLAVVGGGVVGCELATAYAALGSQVTLLVRGDRLLPSHEPVAGELVADALRAAGVDVRLSTAVTDATAGDDGAAHLTLDGAGSAGAVLAVDRVVAATGRRPRTRDLGLASVDLAQDEAPQVDDTMLVDGTDWLYAVGDVNGRALLTHQGKYQARAAGDAIAARATGTPLDDGPWGRHVATADHAVVPQVVFTDPEVAAVGRTAAQAEEAGLPVRVVDLDLGAIAGATVHAEGYTGAARFVLDAERDVVLGATFVGQDVAEMVHAATVAVVGEVPLHRLWHVVPSYPTLSEVWLRMLEQVGRESAQVRA</sequence>
<feature type="binding site" evidence="5">
    <location>
        <begin position="210"/>
        <end position="217"/>
    </location>
    <ligand>
        <name>NAD(+)</name>
        <dbReference type="ChEBI" id="CHEBI:57540"/>
    </ligand>
</feature>
<dbReference type="GO" id="GO:0006103">
    <property type="term" value="P:2-oxoglutarate metabolic process"/>
    <property type="evidence" value="ECO:0007669"/>
    <property type="project" value="TreeGrafter"/>
</dbReference>
<dbReference type="InterPro" id="IPR050151">
    <property type="entry name" value="Class-I_Pyr_Nuc-Dis_Oxidored"/>
</dbReference>
<keyword evidence="5" id="KW-0547">Nucleotide-binding</keyword>
<keyword evidence="10" id="KW-1185">Reference proteome</keyword>
<dbReference type="AlphaFoldDB" id="A0A5C5BEF0"/>
<dbReference type="Pfam" id="PF07992">
    <property type="entry name" value="Pyr_redox_2"/>
    <property type="match status" value="1"/>
</dbReference>
<comment type="caution">
    <text evidence="9">The sequence shown here is derived from an EMBL/GenBank/DDBJ whole genome shotgun (WGS) entry which is preliminary data.</text>
</comment>
<evidence type="ECO:0000256" key="1">
    <source>
        <dbReference type="ARBA" id="ARBA00007532"/>
    </source>
</evidence>
<feature type="disulfide bond" description="Redox-active" evidence="6">
    <location>
        <begin position="74"/>
        <end position="79"/>
    </location>
</feature>
<feature type="binding site" evidence="5">
    <location>
        <position position="302"/>
    </location>
    <ligand>
        <name>NAD(+)</name>
        <dbReference type="ChEBI" id="CHEBI:57540"/>
    </ligand>
</feature>
<dbReference type="PANTHER" id="PTHR22912:SF151">
    <property type="entry name" value="DIHYDROLIPOYL DEHYDROGENASE, MITOCHONDRIAL"/>
    <property type="match status" value="1"/>
</dbReference>
<dbReference type="Gene3D" id="3.30.390.30">
    <property type="match status" value="1"/>
</dbReference>
<evidence type="ECO:0000313" key="9">
    <source>
        <dbReference type="EMBL" id="TNU76976.1"/>
    </source>
</evidence>
<dbReference type="PANTHER" id="PTHR22912">
    <property type="entry name" value="DISULFIDE OXIDOREDUCTASE"/>
    <property type="match status" value="1"/>
</dbReference>
<dbReference type="InterPro" id="IPR036188">
    <property type="entry name" value="FAD/NAD-bd_sf"/>
</dbReference>
<accession>A0A5C5BEF0</accession>
<dbReference type="InterPro" id="IPR001100">
    <property type="entry name" value="Pyr_nuc-diS_OxRdtase"/>
</dbReference>
<dbReference type="InterPro" id="IPR016156">
    <property type="entry name" value="FAD/NAD-linked_Rdtase_dimer_sf"/>
</dbReference>
<evidence type="ECO:0000259" key="7">
    <source>
        <dbReference type="Pfam" id="PF02852"/>
    </source>
</evidence>
<dbReference type="Pfam" id="PF02852">
    <property type="entry name" value="Pyr_redox_dim"/>
    <property type="match status" value="1"/>
</dbReference>
<dbReference type="EMBL" id="VENP01000002">
    <property type="protein sequence ID" value="TNU76976.1"/>
    <property type="molecule type" value="Genomic_DNA"/>
</dbReference>
<evidence type="ECO:0000256" key="6">
    <source>
        <dbReference type="PIRSR" id="PIRSR000350-4"/>
    </source>
</evidence>
<evidence type="ECO:0000256" key="4">
    <source>
        <dbReference type="ARBA" id="ARBA00023027"/>
    </source>
</evidence>
<evidence type="ECO:0000256" key="5">
    <source>
        <dbReference type="PIRSR" id="PIRSR000350-3"/>
    </source>
</evidence>
<organism evidence="9 10">
    <name type="scientific">Miniimonas arenae</name>
    <dbReference type="NCBI Taxonomy" id="676201"/>
    <lineage>
        <taxon>Bacteria</taxon>
        <taxon>Bacillati</taxon>
        <taxon>Actinomycetota</taxon>
        <taxon>Actinomycetes</taxon>
        <taxon>Micrococcales</taxon>
        <taxon>Beutenbergiaceae</taxon>
        <taxon>Miniimonas</taxon>
    </lineage>
</organism>
<feature type="domain" description="Pyridine nucleotide-disulphide oxidoreductase dimerisation" evidence="7">
    <location>
        <begin position="390"/>
        <end position="497"/>
    </location>
</feature>
<name>A0A5C5BEF0_9MICO</name>
<dbReference type="InterPro" id="IPR023753">
    <property type="entry name" value="FAD/NAD-binding_dom"/>
</dbReference>